<gene>
    <name evidence="1" type="ORF">LTR37_007863</name>
</gene>
<accession>A0ACC3NCS1</accession>
<comment type="caution">
    <text evidence="1">The sequence shown here is derived from an EMBL/GenBank/DDBJ whole genome shotgun (WGS) entry which is preliminary data.</text>
</comment>
<name>A0ACC3NCS1_9PEZI</name>
<dbReference type="Proteomes" id="UP001281147">
    <property type="component" value="Unassembled WGS sequence"/>
</dbReference>
<proteinExistence type="predicted"/>
<sequence length="146" mass="15184">MSANENWQDRRGIFQRGKELHNPGNPTSKKFHETGAVSNAVRRASVSSTGSGGGGGGGSPVEKSSSGSFPTSSGRRRSSAASGLFGNLTNAKRGSEDYGDRRASTAEMSGGSGGIVSGWYNSTFKGHPKTAETKPQNQDSKKGIME</sequence>
<keyword evidence="2" id="KW-1185">Reference proteome</keyword>
<evidence type="ECO:0000313" key="1">
    <source>
        <dbReference type="EMBL" id="KAK3714277.1"/>
    </source>
</evidence>
<protein>
    <submittedName>
        <fullName evidence="1">Uncharacterized protein</fullName>
    </submittedName>
</protein>
<organism evidence="1 2">
    <name type="scientific">Vermiconidia calcicola</name>
    <dbReference type="NCBI Taxonomy" id="1690605"/>
    <lineage>
        <taxon>Eukaryota</taxon>
        <taxon>Fungi</taxon>
        <taxon>Dikarya</taxon>
        <taxon>Ascomycota</taxon>
        <taxon>Pezizomycotina</taxon>
        <taxon>Dothideomycetes</taxon>
        <taxon>Dothideomycetidae</taxon>
        <taxon>Mycosphaerellales</taxon>
        <taxon>Extremaceae</taxon>
        <taxon>Vermiconidia</taxon>
    </lineage>
</organism>
<reference evidence="1" key="1">
    <citation type="submission" date="2023-07" db="EMBL/GenBank/DDBJ databases">
        <title>Black Yeasts Isolated from many extreme environments.</title>
        <authorList>
            <person name="Coleine C."/>
            <person name="Stajich J.E."/>
            <person name="Selbmann L."/>
        </authorList>
    </citation>
    <scope>NUCLEOTIDE SEQUENCE</scope>
    <source>
        <strain evidence="1">CCFEE 5714</strain>
    </source>
</reference>
<evidence type="ECO:0000313" key="2">
    <source>
        <dbReference type="Proteomes" id="UP001281147"/>
    </source>
</evidence>
<dbReference type="EMBL" id="JAUTXU010000056">
    <property type="protein sequence ID" value="KAK3714277.1"/>
    <property type="molecule type" value="Genomic_DNA"/>
</dbReference>